<evidence type="ECO:0000313" key="5">
    <source>
        <dbReference type="WBParaSite" id="GPUH_0000373801-mRNA-1"/>
    </source>
</evidence>
<comment type="subcellular location">
    <subcellularLocation>
        <location evidence="1">Nucleus</location>
    </subcellularLocation>
</comment>
<dbReference type="Gene3D" id="1.10.150.910">
    <property type="match status" value="1"/>
</dbReference>
<evidence type="ECO:0000256" key="2">
    <source>
        <dbReference type="ARBA" id="ARBA00023242"/>
    </source>
</evidence>
<dbReference type="Pfam" id="PF03178">
    <property type="entry name" value="CPSF_A"/>
    <property type="match status" value="1"/>
</dbReference>
<sequence length="101" mass="11593">LEAIAHFYIGDTITSMQKTSLVPGANDCLEFELFQNLEMHMRVEYPPLCGRDHLAYRSYYFPVKSVIDGDLCEQYALMPSDKQKSVGEELGRKPMEVLFII</sequence>
<dbReference type="AlphaFoldDB" id="A0A183D4U0"/>
<dbReference type="InterPro" id="IPR050358">
    <property type="entry name" value="RSE1/DDB1/CFT1"/>
</dbReference>
<proteinExistence type="inferred from homology"/>
<dbReference type="GO" id="GO:0005634">
    <property type="term" value="C:nucleus"/>
    <property type="evidence" value="ECO:0007669"/>
    <property type="project" value="UniProtKB-SubCell"/>
</dbReference>
<dbReference type="GO" id="GO:0003676">
    <property type="term" value="F:nucleic acid binding"/>
    <property type="evidence" value="ECO:0007669"/>
    <property type="project" value="InterPro"/>
</dbReference>
<dbReference type="InterPro" id="IPR004871">
    <property type="entry name" value="RSE1/DDB1/CPSF1_C"/>
</dbReference>
<evidence type="ECO:0000256" key="1">
    <source>
        <dbReference type="ARBA" id="ARBA00004123"/>
    </source>
</evidence>
<evidence type="ECO:0000256" key="3">
    <source>
        <dbReference type="ARBA" id="ARBA00038266"/>
    </source>
</evidence>
<name>A0A183D4U0_9BILA</name>
<keyword evidence="2" id="KW-0539">Nucleus</keyword>
<accession>A0A183D4U0</accession>
<protein>
    <submittedName>
        <fullName evidence="5">CPSF_A domain-containing protein</fullName>
    </submittedName>
</protein>
<comment type="similarity">
    <text evidence="3">Belongs to the RSE1 family.</text>
</comment>
<dbReference type="PANTHER" id="PTHR10644">
    <property type="entry name" value="DNA REPAIR/RNA PROCESSING CPSF FAMILY"/>
    <property type="match status" value="1"/>
</dbReference>
<feature type="domain" description="RSE1/DDB1/CPSF1 C-terminal" evidence="4">
    <location>
        <begin position="31"/>
        <end position="76"/>
    </location>
</feature>
<evidence type="ECO:0000259" key="4">
    <source>
        <dbReference type="Pfam" id="PF03178"/>
    </source>
</evidence>
<dbReference type="WBParaSite" id="GPUH_0000373801-mRNA-1">
    <property type="protein sequence ID" value="GPUH_0000373801-mRNA-1"/>
    <property type="gene ID" value="GPUH_0000373801"/>
</dbReference>
<dbReference type="FunFam" id="1.10.150.910:FF:000002">
    <property type="entry name" value="Splicing factor 3B subunit 3"/>
    <property type="match status" value="1"/>
</dbReference>
<reference evidence="5" key="1">
    <citation type="submission" date="2016-06" db="UniProtKB">
        <authorList>
            <consortium name="WormBaseParasite"/>
        </authorList>
    </citation>
    <scope>IDENTIFICATION</scope>
</reference>
<organism evidence="5">
    <name type="scientific">Gongylonema pulchrum</name>
    <dbReference type="NCBI Taxonomy" id="637853"/>
    <lineage>
        <taxon>Eukaryota</taxon>
        <taxon>Metazoa</taxon>
        <taxon>Ecdysozoa</taxon>
        <taxon>Nematoda</taxon>
        <taxon>Chromadorea</taxon>
        <taxon>Rhabditida</taxon>
        <taxon>Spirurina</taxon>
        <taxon>Spiruromorpha</taxon>
        <taxon>Spiruroidea</taxon>
        <taxon>Gongylonematidae</taxon>
        <taxon>Gongylonema</taxon>
    </lineage>
</organism>